<name>A0A8X6LRN4_TRICU</name>
<dbReference type="EMBL" id="BMAO01027579">
    <property type="protein sequence ID" value="GFR18187.1"/>
    <property type="molecule type" value="Genomic_DNA"/>
</dbReference>
<keyword evidence="1" id="KW-0472">Membrane</keyword>
<feature type="transmembrane region" description="Helical" evidence="1">
    <location>
        <begin position="97"/>
        <end position="124"/>
    </location>
</feature>
<evidence type="ECO:0000313" key="2">
    <source>
        <dbReference type="EMBL" id="GFR18187.1"/>
    </source>
</evidence>
<gene>
    <name evidence="2" type="ORF">TNCT_586891</name>
</gene>
<protein>
    <submittedName>
        <fullName evidence="2">Uncharacterized protein</fullName>
    </submittedName>
</protein>
<keyword evidence="1" id="KW-1133">Transmembrane helix</keyword>
<keyword evidence="1" id="KW-0812">Transmembrane</keyword>
<keyword evidence="3" id="KW-1185">Reference proteome</keyword>
<proteinExistence type="predicted"/>
<dbReference type="AlphaFoldDB" id="A0A8X6LRN4"/>
<accession>A0A8X6LRN4</accession>
<organism evidence="2 3">
    <name type="scientific">Trichonephila clavata</name>
    <name type="common">Joro spider</name>
    <name type="synonym">Nephila clavata</name>
    <dbReference type="NCBI Taxonomy" id="2740835"/>
    <lineage>
        <taxon>Eukaryota</taxon>
        <taxon>Metazoa</taxon>
        <taxon>Ecdysozoa</taxon>
        <taxon>Arthropoda</taxon>
        <taxon>Chelicerata</taxon>
        <taxon>Arachnida</taxon>
        <taxon>Araneae</taxon>
        <taxon>Araneomorphae</taxon>
        <taxon>Entelegynae</taxon>
        <taxon>Araneoidea</taxon>
        <taxon>Nephilidae</taxon>
        <taxon>Trichonephila</taxon>
    </lineage>
</organism>
<dbReference type="OrthoDB" id="10585450at2759"/>
<sequence length="163" mass="18490">MQYSSIGNFNSHNLLTRNCNSVGVSESLSSRHRDSIVAFNSKHQMAISDHFDTQLRIPIFGLHFTFNLFEQNRLSAILNGLSELNGTPCRGWIEGFIYYYLFFLIIFPFTSGVFSLPVIGMHLLHPKHALLRAILANLPLKALRPSIWAMMGPYKSEAKVCSR</sequence>
<dbReference type="Proteomes" id="UP000887116">
    <property type="component" value="Unassembled WGS sequence"/>
</dbReference>
<evidence type="ECO:0000313" key="3">
    <source>
        <dbReference type="Proteomes" id="UP000887116"/>
    </source>
</evidence>
<evidence type="ECO:0000256" key="1">
    <source>
        <dbReference type="SAM" id="Phobius"/>
    </source>
</evidence>
<reference evidence="2" key="1">
    <citation type="submission" date="2020-07" db="EMBL/GenBank/DDBJ databases">
        <title>Multicomponent nature underlies the extraordinary mechanical properties of spider dragline silk.</title>
        <authorList>
            <person name="Kono N."/>
            <person name="Nakamura H."/>
            <person name="Mori M."/>
            <person name="Yoshida Y."/>
            <person name="Ohtoshi R."/>
            <person name="Malay A.D."/>
            <person name="Moran D.A.P."/>
            <person name="Tomita M."/>
            <person name="Numata K."/>
            <person name="Arakawa K."/>
        </authorList>
    </citation>
    <scope>NUCLEOTIDE SEQUENCE</scope>
</reference>
<comment type="caution">
    <text evidence="2">The sequence shown here is derived from an EMBL/GenBank/DDBJ whole genome shotgun (WGS) entry which is preliminary data.</text>
</comment>